<evidence type="ECO:0000256" key="10">
    <source>
        <dbReference type="SAM" id="Phobius"/>
    </source>
</evidence>
<dbReference type="Gene3D" id="3.40.50.80">
    <property type="entry name" value="Nucleotide-binding domain of ferredoxin-NADP reductase (FNR) module"/>
    <property type="match status" value="1"/>
</dbReference>
<dbReference type="RefSeq" id="XP_046073469.1">
    <property type="nucleotide sequence ID" value="XM_046209535.1"/>
</dbReference>
<proteinExistence type="inferred from homology"/>
<comment type="similarity">
    <text evidence="2">Belongs to the ferric reductase (FRE) family.</text>
</comment>
<dbReference type="AlphaFoldDB" id="A0AAD4KRU9"/>
<protein>
    <submittedName>
        <fullName evidence="12">Metalloreductase</fullName>
    </submittedName>
</protein>
<dbReference type="GO" id="GO:0006879">
    <property type="term" value="P:intracellular iron ion homeostasis"/>
    <property type="evidence" value="ECO:0007669"/>
    <property type="project" value="TreeGrafter"/>
</dbReference>
<evidence type="ECO:0000256" key="1">
    <source>
        <dbReference type="ARBA" id="ARBA00004141"/>
    </source>
</evidence>
<dbReference type="PANTHER" id="PTHR32361:SF12">
    <property type="entry name" value="PUTATIVE (AFU_ORTHOLOGUE AFUA_1G14340)-RELATED"/>
    <property type="match status" value="1"/>
</dbReference>
<gene>
    <name evidence="12" type="ORF">BGW36DRAFT_153640</name>
</gene>
<evidence type="ECO:0000256" key="7">
    <source>
        <dbReference type="ARBA" id="ARBA00023002"/>
    </source>
</evidence>
<keyword evidence="6 10" id="KW-1133">Transmembrane helix</keyword>
<dbReference type="GO" id="GO:0005886">
    <property type="term" value="C:plasma membrane"/>
    <property type="evidence" value="ECO:0007669"/>
    <property type="project" value="TreeGrafter"/>
</dbReference>
<dbReference type="CDD" id="cd06186">
    <property type="entry name" value="NOX_Duox_like_FAD_NADP"/>
    <property type="match status" value="1"/>
</dbReference>
<organism evidence="12 13">
    <name type="scientific">Talaromyces proteolyticus</name>
    <dbReference type="NCBI Taxonomy" id="1131652"/>
    <lineage>
        <taxon>Eukaryota</taxon>
        <taxon>Fungi</taxon>
        <taxon>Dikarya</taxon>
        <taxon>Ascomycota</taxon>
        <taxon>Pezizomycotina</taxon>
        <taxon>Eurotiomycetes</taxon>
        <taxon>Eurotiomycetidae</taxon>
        <taxon>Eurotiales</taxon>
        <taxon>Trichocomaceae</taxon>
        <taxon>Talaromyces</taxon>
        <taxon>Talaromyces sect. Bacilispori</taxon>
    </lineage>
</organism>
<dbReference type="InterPro" id="IPR039261">
    <property type="entry name" value="FNR_nucleotide-bd"/>
</dbReference>
<dbReference type="InterPro" id="IPR017927">
    <property type="entry name" value="FAD-bd_FR_type"/>
</dbReference>
<evidence type="ECO:0000259" key="11">
    <source>
        <dbReference type="PROSITE" id="PS51384"/>
    </source>
</evidence>
<feature type="transmembrane region" description="Helical" evidence="10">
    <location>
        <begin position="167"/>
        <end position="188"/>
    </location>
</feature>
<keyword evidence="8" id="KW-0406">Ion transport</keyword>
<dbReference type="GO" id="GO:0006826">
    <property type="term" value="P:iron ion transport"/>
    <property type="evidence" value="ECO:0007669"/>
    <property type="project" value="TreeGrafter"/>
</dbReference>
<keyword evidence="9 10" id="KW-0472">Membrane</keyword>
<dbReference type="Pfam" id="PF01794">
    <property type="entry name" value="Ferric_reduct"/>
    <property type="match status" value="1"/>
</dbReference>
<dbReference type="InterPro" id="IPR013112">
    <property type="entry name" value="FAD-bd_8"/>
</dbReference>
<dbReference type="InterPro" id="IPR013121">
    <property type="entry name" value="Fe_red_NAD-bd_6"/>
</dbReference>
<dbReference type="InterPro" id="IPR051410">
    <property type="entry name" value="Ferric/Cupric_Reductase"/>
</dbReference>
<keyword evidence="5" id="KW-0249">Electron transport</keyword>
<dbReference type="GO" id="GO:0015677">
    <property type="term" value="P:copper ion import"/>
    <property type="evidence" value="ECO:0007669"/>
    <property type="project" value="TreeGrafter"/>
</dbReference>
<reference evidence="12" key="1">
    <citation type="submission" date="2021-12" db="EMBL/GenBank/DDBJ databases">
        <title>Convergent genome expansion in fungi linked to evolution of root-endophyte symbiosis.</title>
        <authorList>
            <consortium name="DOE Joint Genome Institute"/>
            <person name="Ke Y.-H."/>
            <person name="Bonito G."/>
            <person name="Liao H.-L."/>
            <person name="Looney B."/>
            <person name="Rojas-Flechas A."/>
            <person name="Nash J."/>
            <person name="Hameed K."/>
            <person name="Schadt C."/>
            <person name="Martin F."/>
            <person name="Crous P.W."/>
            <person name="Miettinen O."/>
            <person name="Magnuson J.K."/>
            <person name="Labbe J."/>
            <person name="Jacobson D."/>
            <person name="Doktycz M.J."/>
            <person name="Veneault-Fourrey C."/>
            <person name="Kuo A."/>
            <person name="Mondo S."/>
            <person name="Calhoun S."/>
            <person name="Riley R."/>
            <person name="Ohm R."/>
            <person name="LaButti K."/>
            <person name="Andreopoulos B."/>
            <person name="Pangilinan J."/>
            <person name="Nolan M."/>
            <person name="Tritt A."/>
            <person name="Clum A."/>
            <person name="Lipzen A."/>
            <person name="Daum C."/>
            <person name="Barry K."/>
            <person name="Grigoriev I.V."/>
            <person name="Vilgalys R."/>
        </authorList>
    </citation>
    <scope>NUCLEOTIDE SEQUENCE</scope>
    <source>
        <strain evidence="12">PMI_201</strain>
    </source>
</reference>
<dbReference type="InterPro" id="IPR013130">
    <property type="entry name" value="Fe3_Rdtase_TM_dom"/>
</dbReference>
<accession>A0AAD4KRU9</accession>
<feature type="domain" description="FAD-binding FR-type" evidence="11">
    <location>
        <begin position="322"/>
        <end position="482"/>
    </location>
</feature>
<feature type="transmembrane region" description="Helical" evidence="10">
    <location>
        <begin position="267"/>
        <end position="285"/>
    </location>
</feature>
<evidence type="ECO:0000313" key="12">
    <source>
        <dbReference type="EMBL" id="KAH8699005.1"/>
    </source>
</evidence>
<evidence type="ECO:0000256" key="8">
    <source>
        <dbReference type="ARBA" id="ARBA00023065"/>
    </source>
</evidence>
<dbReference type="Pfam" id="PF08030">
    <property type="entry name" value="NAD_binding_6"/>
    <property type="match status" value="1"/>
</dbReference>
<dbReference type="PANTHER" id="PTHR32361">
    <property type="entry name" value="FERRIC/CUPRIC REDUCTASE TRANSMEMBRANE COMPONENT"/>
    <property type="match status" value="1"/>
</dbReference>
<evidence type="ECO:0000256" key="3">
    <source>
        <dbReference type="ARBA" id="ARBA00022448"/>
    </source>
</evidence>
<dbReference type="GO" id="GO:0000293">
    <property type="term" value="F:ferric-chelate reductase activity"/>
    <property type="evidence" value="ECO:0007669"/>
    <property type="project" value="UniProtKB-ARBA"/>
</dbReference>
<dbReference type="Pfam" id="PF08022">
    <property type="entry name" value="FAD_binding_8"/>
    <property type="match status" value="1"/>
</dbReference>
<feature type="transmembrane region" description="Helical" evidence="10">
    <location>
        <begin position="238"/>
        <end position="255"/>
    </location>
</feature>
<evidence type="ECO:0000313" key="13">
    <source>
        <dbReference type="Proteomes" id="UP001201262"/>
    </source>
</evidence>
<keyword evidence="7" id="KW-0560">Oxidoreductase</keyword>
<dbReference type="Proteomes" id="UP001201262">
    <property type="component" value="Unassembled WGS sequence"/>
</dbReference>
<comment type="subcellular location">
    <subcellularLocation>
        <location evidence="1">Membrane</location>
        <topology evidence="1">Multi-pass membrane protein</topology>
    </subcellularLocation>
</comment>
<evidence type="ECO:0000256" key="2">
    <source>
        <dbReference type="ARBA" id="ARBA00006278"/>
    </source>
</evidence>
<dbReference type="GeneID" id="70239822"/>
<dbReference type="EMBL" id="JAJTJA010000005">
    <property type="protein sequence ID" value="KAH8699005.1"/>
    <property type="molecule type" value="Genomic_DNA"/>
</dbReference>
<dbReference type="SFLD" id="SFLDS00052">
    <property type="entry name" value="Ferric_Reductase_Domain"/>
    <property type="match status" value="1"/>
</dbReference>
<evidence type="ECO:0000256" key="5">
    <source>
        <dbReference type="ARBA" id="ARBA00022982"/>
    </source>
</evidence>
<dbReference type="PROSITE" id="PS51384">
    <property type="entry name" value="FAD_FR"/>
    <property type="match status" value="1"/>
</dbReference>
<evidence type="ECO:0000256" key="6">
    <source>
        <dbReference type="ARBA" id="ARBA00022989"/>
    </source>
</evidence>
<evidence type="ECO:0000256" key="9">
    <source>
        <dbReference type="ARBA" id="ARBA00023136"/>
    </source>
</evidence>
<keyword evidence="3" id="KW-0813">Transport</keyword>
<feature type="transmembrane region" description="Helical" evidence="10">
    <location>
        <begin position="127"/>
        <end position="147"/>
    </location>
</feature>
<feature type="transmembrane region" description="Helical" evidence="10">
    <location>
        <begin position="200"/>
        <end position="218"/>
    </location>
</feature>
<comment type="caution">
    <text evidence="12">The sequence shown here is derived from an EMBL/GenBank/DDBJ whole genome shotgun (WGS) entry which is preliminary data.</text>
</comment>
<keyword evidence="4 10" id="KW-0812">Transmembrane</keyword>
<sequence length="635" mass="71189">MSSSSGPPAQPYATNYTYIYEYSRGLNGVDVPLDNLITQTICASLGLVAVTVFLSRVLEICNAYIRHISCLSASRRQQHFWSLEGYSVWPKIKKHIIHSPLFRKRHHREFQLSSAINMGVLPSRLHAILLVLYLASQVAYCSILDYAVNEKAALVAELRGRAGTLAVLNMIPLFLFAGRNNLLIWLLGVSFDTYNLFHRWLGRIVVLEAVVHTIAWFVNASAEQSFAAAIDRIRNTPFFTYGALATVAMIFLIIHSPSPIRHAFYETFLHLHQLAAVLALVGVYFHLRLDALPQSPWIYLILGIWIFERTMRWILRFHLNVSLRNGTTVVVVKALPGEACRVTFHLPRRVHVKPGSHVYAFIPTVAWWMSHPFSVAWVDPSSCVTPPSHPIAALKGTVDPYEIFAYTPSCLEKQDPFLHNVSHISSSNIPTPTKPQKTSISLVMAARSGMTRKLYAKAWACPNHTLRTFGFVEGPYNSGNCAMGSYGTAILFSGGAGITHHLLHVRDLLVRADDGCVATQRIYLIWSVRSIEALNWIREWMDQILQLPNRRQILTIKLFVSKPKMQIKSPSENVQMFAGRCNPSVVLDEALPKRIGATVVSVCGPGAFADEVRVATRDNIDKGMSVDFVEEAFSW</sequence>
<evidence type="ECO:0000256" key="4">
    <source>
        <dbReference type="ARBA" id="ARBA00022692"/>
    </source>
</evidence>
<dbReference type="SFLD" id="SFLDG01168">
    <property type="entry name" value="Ferric_reductase_subgroup_(FRE"/>
    <property type="match status" value="1"/>
</dbReference>
<feature type="transmembrane region" description="Helical" evidence="10">
    <location>
        <begin position="36"/>
        <end position="58"/>
    </location>
</feature>
<dbReference type="SUPFAM" id="SSF52343">
    <property type="entry name" value="Ferredoxin reductase-like, C-terminal NADP-linked domain"/>
    <property type="match status" value="1"/>
</dbReference>
<name>A0AAD4KRU9_9EURO</name>
<keyword evidence="13" id="KW-1185">Reference proteome</keyword>